<comment type="caution">
    <text evidence="6">The sequence shown here is derived from an EMBL/GenBank/DDBJ whole genome shotgun (WGS) entry which is preliminary data.</text>
</comment>
<keyword evidence="7" id="KW-1185">Reference proteome</keyword>
<keyword evidence="3" id="KW-0378">Hydrolase</keyword>
<dbReference type="CDD" id="cd06254">
    <property type="entry name" value="M14_ASTE_ASPA-like"/>
    <property type="match status" value="1"/>
</dbReference>
<evidence type="ECO:0000313" key="6">
    <source>
        <dbReference type="EMBL" id="RSK48117.1"/>
    </source>
</evidence>
<feature type="domain" description="Succinylglutamate desuccinylase/Aspartoacylase catalytic" evidence="5">
    <location>
        <begin position="78"/>
        <end position="270"/>
    </location>
</feature>
<evidence type="ECO:0000256" key="4">
    <source>
        <dbReference type="ARBA" id="ARBA00022833"/>
    </source>
</evidence>
<dbReference type="OrthoDB" id="9782876at2"/>
<evidence type="ECO:0000313" key="7">
    <source>
        <dbReference type="Proteomes" id="UP000273500"/>
    </source>
</evidence>
<evidence type="ECO:0000256" key="2">
    <source>
        <dbReference type="ARBA" id="ARBA00022723"/>
    </source>
</evidence>
<dbReference type="EMBL" id="RWIT01000006">
    <property type="protein sequence ID" value="RSK48117.1"/>
    <property type="molecule type" value="Genomic_DNA"/>
</dbReference>
<keyword evidence="2" id="KW-0479">Metal-binding</keyword>
<organism evidence="6 7">
    <name type="scientific">Hymenobacter rigui</name>
    <dbReference type="NCBI Taxonomy" id="334424"/>
    <lineage>
        <taxon>Bacteria</taxon>
        <taxon>Pseudomonadati</taxon>
        <taxon>Bacteroidota</taxon>
        <taxon>Cytophagia</taxon>
        <taxon>Cytophagales</taxon>
        <taxon>Hymenobacteraceae</taxon>
        <taxon>Hymenobacter</taxon>
    </lineage>
</organism>
<dbReference type="GO" id="GO:0016788">
    <property type="term" value="F:hydrolase activity, acting on ester bonds"/>
    <property type="evidence" value="ECO:0007669"/>
    <property type="project" value="InterPro"/>
</dbReference>
<reference evidence="6 7" key="1">
    <citation type="submission" date="2018-12" db="EMBL/GenBank/DDBJ databases">
        <authorList>
            <person name="Feng G."/>
            <person name="Zhu H."/>
        </authorList>
    </citation>
    <scope>NUCLEOTIDE SEQUENCE [LARGE SCALE GENOMIC DNA]</scope>
    <source>
        <strain evidence="6 7">KCTC 12533</strain>
    </source>
</reference>
<dbReference type="PANTHER" id="PTHR37326:SF1">
    <property type="entry name" value="BLL3975 PROTEIN"/>
    <property type="match status" value="1"/>
</dbReference>
<dbReference type="SUPFAM" id="SSF53187">
    <property type="entry name" value="Zn-dependent exopeptidases"/>
    <property type="match status" value="1"/>
</dbReference>
<dbReference type="AlphaFoldDB" id="A0A428KNR4"/>
<proteinExistence type="predicted"/>
<dbReference type="Proteomes" id="UP000273500">
    <property type="component" value="Unassembled WGS sequence"/>
</dbReference>
<dbReference type="GO" id="GO:0046872">
    <property type="term" value="F:metal ion binding"/>
    <property type="evidence" value="ECO:0007669"/>
    <property type="project" value="UniProtKB-KW"/>
</dbReference>
<dbReference type="GO" id="GO:0016811">
    <property type="term" value="F:hydrolase activity, acting on carbon-nitrogen (but not peptide) bonds, in linear amides"/>
    <property type="evidence" value="ECO:0007669"/>
    <property type="project" value="InterPro"/>
</dbReference>
<accession>A0A428KNR4</accession>
<protein>
    <submittedName>
        <fullName evidence="6">Succinylglutamate desuccinylase</fullName>
    </submittedName>
</protein>
<comment type="cofactor">
    <cofactor evidence="1">
        <name>Zn(2+)</name>
        <dbReference type="ChEBI" id="CHEBI:29105"/>
    </cofactor>
</comment>
<gene>
    <name evidence="6" type="ORF">EI291_13635</name>
</gene>
<evidence type="ECO:0000256" key="1">
    <source>
        <dbReference type="ARBA" id="ARBA00001947"/>
    </source>
</evidence>
<dbReference type="Gene3D" id="3.40.630.10">
    <property type="entry name" value="Zn peptidases"/>
    <property type="match status" value="1"/>
</dbReference>
<dbReference type="InterPro" id="IPR055438">
    <property type="entry name" value="AstE_AspA_cat"/>
</dbReference>
<dbReference type="Pfam" id="PF24827">
    <property type="entry name" value="AstE_AspA_cat"/>
    <property type="match status" value="1"/>
</dbReference>
<dbReference type="PANTHER" id="PTHR37326">
    <property type="entry name" value="BLL3975 PROTEIN"/>
    <property type="match status" value="1"/>
</dbReference>
<dbReference type="PIRSF" id="PIRSF039012">
    <property type="entry name" value="ASP"/>
    <property type="match status" value="1"/>
</dbReference>
<dbReference type="InterPro" id="IPR043795">
    <property type="entry name" value="N-alpha-Ac-DABA-like"/>
</dbReference>
<name>A0A428KNR4_9BACT</name>
<keyword evidence="4" id="KW-0862">Zinc</keyword>
<evidence type="ECO:0000259" key="5">
    <source>
        <dbReference type="Pfam" id="PF24827"/>
    </source>
</evidence>
<dbReference type="InterPro" id="IPR053138">
    <property type="entry name" value="N-alpha-Ac-DABA_deacetylase"/>
</dbReference>
<sequence>MPFLHLIAFPMPNPLRFCLLFTYIITAAISSFAAPWKPFQFNGKAIAPGQKLAVLLPVHDGRDTAVVPVTVFHGRRPGPVLGIIAGVHGYEYPPILAAQQLARELDPTQLSGTIILVHVANVAGFLGHSVNLNPQDGKNLNRVFPGKATGTVTERLAWLLSNNIISRCHYVVDVHAGDAPEDLRPYAGYYNYFDTPELSEKGRQIAVAMGFPYVIQFGNEPTLKAASVYCSREAVKRGIPAADIECGRLGMPEAENVALIKQALHRLLVHLRIEEGTLPASPAPYLVTRRVSIDSQHTGFFFPRVKAGEFVYQGQALGYVTDLFGNYLTDVTASTNGVVLVMTATPPINKGDNLFTIGEVPARP</sequence>
<evidence type="ECO:0000256" key="3">
    <source>
        <dbReference type="ARBA" id="ARBA00022801"/>
    </source>
</evidence>